<gene>
    <name evidence="1" type="ORF">NBRC111894_279</name>
</gene>
<dbReference type="AlphaFoldDB" id="A0A4Y1Z6R0"/>
<proteinExistence type="predicted"/>
<evidence type="ECO:0000313" key="2">
    <source>
        <dbReference type="Proteomes" id="UP000319716"/>
    </source>
</evidence>
<sequence length="41" mass="4585">MAIFHPPSDGKRTDVQPLLFFFLPIKKASLRLMVQGSTSPL</sequence>
<name>A0A4Y1Z6R0_9BACL</name>
<dbReference type="Proteomes" id="UP000319716">
    <property type="component" value="Unassembled WGS sequence"/>
</dbReference>
<accession>A0A4Y1Z6R0</accession>
<evidence type="ECO:0000313" key="1">
    <source>
        <dbReference type="EMBL" id="GAY74725.1"/>
    </source>
</evidence>
<organism evidence="1 2">
    <name type="scientific">Sporolactobacillus inulinus</name>
    <dbReference type="NCBI Taxonomy" id="2078"/>
    <lineage>
        <taxon>Bacteria</taxon>
        <taxon>Bacillati</taxon>
        <taxon>Bacillota</taxon>
        <taxon>Bacilli</taxon>
        <taxon>Bacillales</taxon>
        <taxon>Sporolactobacillaceae</taxon>
        <taxon>Sporolactobacillus</taxon>
    </lineage>
</organism>
<comment type="caution">
    <text evidence="1">The sequence shown here is derived from an EMBL/GenBank/DDBJ whole genome shotgun (WGS) entry which is preliminary data.</text>
</comment>
<reference evidence="1 2" key="1">
    <citation type="submission" date="2017-11" db="EMBL/GenBank/DDBJ databases">
        <title>Draft Genome Sequence of Sporolactobacillus inulinus NBRC 111894 Isolated from Koso, a Japanese Sugar-Vegetable Fermented Beverage.</title>
        <authorList>
            <person name="Chiou T.Y."/>
            <person name="Oshima K."/>
            <person name="Suda W."/>
            <person name="Hattori M."/>
            <person name="Takahashi T."/>
        </authorList>
    </citation>
    <scope>NUCLEOTIDE SEQUENCE [LARGE SCALE GENOMIC DNA]</scope>
    <source>
        <strain evidence="1 2">NBRC111894</strain>
    </source>
</reference>
<dbReference type="EMBL" id="BEXB01000001">
    <property type="protein sequence ID" value="GAY74725.1"/>
    <property type="molecule type" value="Genomic_DNA"/>
</dbReference>
<protein>
    <submittedName>
        <fullName evidence="1">Uncharacterized protein</fullName>
    </submittedName>
</protein>